<evidence type="ECO:0000313" key="3">
    <source>
        <dbReference type="EMBL" id="MBB3941300.1"/>
    </source>
</evidence>
<dbReference type="PANTHER" id="PTHR30629:SF2">
    <property type="entry name" value="PROPHAGE INTEGRASE INTS-RELATED"/>
    <property type="match status" value="1"/>
</dbReference>
<sequence length="117" mass="13500">MEVSVSCLGKPHKAMSENAVNQGLCKLGYTTDRMTTHRFRAMAATMLNEMGEWNPDEIERQLVHVDTNQVRRAYARGKYWDERVAMMPHWSDYLDRLRDGGKVCDLIVGQRKGLDLK</sequence>
<protein>
    <submittedName>
        <fullName evidence="3">Integrase</fullName>
    </submittedName>
</protein>
<evidence type="ECO:0000313" key="4">
    <source>
        <dbReference type="Proteomes" id="UP000561459"/>
    </source>
</evidence>
<dbReference type="SUPFAM" id="SSF56349">
    <property type="entry name" value="DNA breaking-rejoining enzymes"/>
    <property type="match status" value="1"/>
</dbReference>
<keyword evidence="2" id="KW-0229">DNA integration</keyword>
<dbReference type="EMBL" id="JACIDY010000008">
    <property type="protein sequence ID" value="MBB3941300.1"/>
    <property type="molecule type" value="Genomic_DNA"/>
</dbReference>
<dbReference type="InterPro" id="IPR011010">
    <property type="entry name" value="DNA_brk_join_enz"/>
</dbReference>
<dbReference type="AlphaFoldDB" id="A0A7W6C364"/>
<evidence type="ECO:0000256" key="1">
    <source>
        <dbReference type="ARBA" id="ARBA00008857"/>
    </source>
</evidence>
<reference evidence="3 4" key="1">
    <citation type="submission" date="2020-08" db="EMBL/GenBank/DDBJ databases">
        <title>Genomic Encyclopedia of Type Strains, Phase IV (KMG-IV): sequencing the most valuable type-strain genomes for metagenomic binning, comparative biology and taxonomic classification.</title>
        <authorList>
            <person name="Goeker M."/>
        </authorList>
    </citation>
    <scope>NUCLEOTIDE SEQUENCE [LARGE SCALE GENOMIC DNA]</scope>
    <source>
        <strain evidence="3 4">DSM 27568</strain>
    </source>
</reference>
<keyword evidence="4" id="KW-1185">Reference proteome</keyword>
<dbReference type="Proteomes" id="UP000561459">
    <property type="component" value="Unassembled WGS sequence"/>
</dbReference>
<dbReference type="GO" id="GO:0015074">
    <property type="term" value="P:DNA integration"/>
    <property type="evidence" value="ECO:0007669"/>
    <property type="project" value="UniProtKB-KW"/>
</dbReference>
<accession>A0A7W6C364</accession>
<dbReference type="GO" id="GO:0003677">
    <property type="term" value="F:DNA binding"/>
    <property type="evidence" value="ECO:0007669"/>
    <property type="project" value="InterPro"/>
</dbReference>
<dbReference type="RefSeq" id="WP_246388767.1">
    <property type="nucleotide sequence ID" value="NZ_JACIDY010000008.1"/>
</dbReference>
<evidence type="ECO:0000256" key="2">
    <source>
        <dbReference type="ARBA" id="ARBA00022908"/>
    </source>
</evidence>
<dbReference type="PANTHER" id="PTHR30629">
    <property type="entry name" value="PROPHAGE INTEGRASE"/>
    <property type="match status" value="1"/>
</dbReference>
<proteinExistence type="inferred from homology"/>
<gene>
    <name evidence="3" type="ORF">GGR39_002976</name>
</gene>
<comment type="similarity">
    <text evidence="1">Belongs to the 'phage' integrase family.</text>
</comment>
<comment type="caution">
    <text evidence="3">The sequence shown here is derived from an EMBL/GenBank/DDBJ whole genome shotgun (WGS) entry which is preliminary data.</text>
</comment>
<name>A0A7W6C364_9SPHN</name>
<organism evidence="3 4">
    <name type="scientific">Novosphingobium fluoreni</name>
    <dbReference type="NCBI Taxonomy" id="1391222"/>
    <lineage>
        <taxon>Bacteria</taxon>
        <taxon>Pseudomonadati</taxon>
        <taxon>Pseudomonadota</taxon>
        <taxon>Alphaproteobacteria</taxon>
        <taxon>Sphingomonadales</taxon>
        <taxon>Sphingomonadaceae</taxon>
        <taxon>Novosphingobium</taxon>
    </lineage>
</organism>
<dbReference type="InterPro" id="IPR050808">
    <property type="entry name" value="Phage_Integrase"/>
</dbReference>